<protein>
    <submittedName>
        <fullName evidence="1">Uncharacterized protein</fullName>
    </submittedName>
</protein>
<sequence length="124" mass="14426">MDKNNHYKRLILQNQINDCKKIIKDSTNNRKTIVLDDNEKDTFYQLGSVFIAFLTKNNDRTQVKDLAKILSATHTSTSRLFFNREYDGFKKETIIEILNNAEQVADNYFGTLEEAKAQEKEVVC</sequence>
<dbReference type="RefSeq" id="WP_058709748.1">
    <property type="nucleotide sequence ID" value="NZ_CABMFV010000012.1"/>
</dbReference>
<evidence type="ECO:0000313" key="1">
    <source>
        <dbReference type="EMBL" id="RGM27572.1"/>
    </source>
</evidence>
<gene>
    <name evidence="1" type="ORF">DXC19_12355</name>
</gene>
<accession>A0A8B2ZGI8</accession>
<dbReference type="EMBL" id="QSTD01000012">
    <property type="protein sequence ID" value="RGM27572.1"/>
    <property type="molecule type" value="Genomic_DNA"/>
</dbReference>
<reference evidence="1 2" key="1">
    <citation type="submission" date="2018-08" db="EMBL/GenBank/DDBJ databases">
        <title>A genome reference for cultivated species of the human gut microbiota.</title>
        <authorList>
            <person name="Zou Y."/>
            <person name="Xue W."/>
            <person name="Luo G."/>
        </authorList>
    </citation>
    <scope>NUCLEOTIDE SEQUENCE [LARGE SCALE GENOMIC DNA]</scope>
    <source>
        <strain evidence="1 2">OM08-17AT</strain>
    </source>
</reference>
<name>A0A8B2ZGI8_STAWA</name>
<proteinExistence type="predicted"/>
<comment type="caution">
    <text evidence="1">The sequence shown here is derived from an EMBL/GenBank/DDBJ whole genome shotgun (WGS) entry which is preliminary data.</text>
</comment>
<evidence type="ECO:0000313" key="2">
    <source>
        <dbReference type="Proteomes" id="UP000261016"/>
    </source>
</evidence>
<organism evidence="1 2">
    <name type="scientific">Staphylococcus warneri</name>
    <dbReference type="NCBI Taxonomy" id="1292"/>
    <lineage>
        <taxon>Bacteria</taxon>
        <taxon>Bacillati</taxon>
        <taxon>Bacillota</taxon>
        <taxon>Bacilli</taxon>
        <taxon>Bacillales</taxon>
        <taxon>Staphylococcaceae</taxon>
        <taxon>Staphylococcus</taxon>
    </lineage>
</organism>
<dbReference type="AlphaFoldDB" id="A0A8B2ZGI8"/>
<dbReference type="Proteomes" id="UP000261016">
    <property type="component" value="Unassembled WGS sequence"/>
</dbReference>